<dbReference type="EMBL" id="MTSE01000014">
    <property type="protein sequence ID" value="OUJ71772.1"/>
    <property type="molecule type" value="Genomic_DNA"/>
</dbReference>
<dbReference type="InterPro" id="IPR000182">
    <property type="entry name" value="GNAT_dom"/>
</dbReference>
<dbReference type="Gene3D" id="3.40.630.30">
    <property type="match status" value="1"/>
</dbReference>
<evidence type="ECO:0000259" key="3">
    <source>
        <dbReference type="PROSITE" id="PS51186"/>
    </source>
</evidence>
<organism evidence="4 5">
    <name type="scientific">Hymenobacter crusticola</name>
    <dbReference type="NCBI Taxonomy" id="1770526"/>
    <lineage>
        <taxon>Bacteria</taxon>
        <taxon>Pseudomonadati</taxon>
        <taxon>Bacteroidota</taxon>
        <taxon>Cytophagia</taxon>
        <taxon>Cytophagales</taxon>
        <taxon>Hymenobacteraceae</taxon>
        <taxon>Hymenobacter</taxon>
    </lineage>
</organism>
<evidence type="ECO:0000313" key="4">
    <source>
        <dbReference type="EMBL" id="OUJ71772.1"/>
    </source>
</evidence>
<dbReference type="OrthoDB" id="9788755at2"/>
<dbReference type="AlphaFoldDB" id="A0A243WAC7"/>
<comment type="caution">
    <text evidence="4">The sequence shown here is derived from an EMBL/GenBank/DDBJ whole genome shotgun (WGS) entry which is preliminary data.</text>
</comment>
<dbReference type="PANTHER" id="PTHR43877">
    <property type="entry name" value="AMINOALKYLPHOSPHONATE N-ACETYLTRANSFERASE-RELATED-RELATED"/>
    <property type="match status" value="1"/>
</dbReference>
<dbReference type="CDD" id="cd04301">
    <property type="entry name" value="NAT_SF"/>
    <property type="match status" value="1"/>
</dbReference>
<sequence>MNLIIRKAQSSDSAQLAKIFLESRRSGFYWLDPERFQLDDFERQTQGEIVWVAEWNGELAGFISVEEEDAFIHHLFVAPGYQRLGIGRRLLQSLRTWLPTPYTLKCLTKNKKAQAFYKKNNWRIVGEGRSGTGAYLVLAFGSVVPKARQNSTSARGEA</sequence>
<feature type="domain" description="N-acetyltransferase" evidence="3">
    <location>
        <begin position="3"/>
        <end position="141"/>
    </location>
</feature>
<keyword evidence="2" id="KW-0012">Acyltransferase</keyword>
<gene>
    <name evidence="4" type="ORF">BXP70_20660</name>
</gene>
<evidence type="ECO:0000256" key="2">
    <source>
        <dbReference type="ARBA" id="ARBA00023315"/>
    </source>
</evidence>
<dbReference type="PANTHER" id="PTHR43877:SF2">
    <property type="entry name" value="AMINOALKYLPHOSPHONATE N-ACETYLTRANSFERASE-RELATED"/>
    <property type="match status" value="1"/>
</dbReference>
<protein>
    <recommendedName>
        <fullName evidence="3">N-acetyltransferase domain-containing protein</fullName>
    </recommendedName>
</protein>
<dbReference type="Pfam" id="PF00583">
    <property type="entry name" value="Acetyltransf_1"/>
    <property type="match status" value="1"/>
</dbReference>
<accession>A0A243WAC7</accession>
<dbReference type="Proteomes" id="UP000194873">
    <property type="component" value="Unassembled WGS sequence"/>
</dbReference>
<dbReference type="SUPFAM" id="SSF55729">
    <property type="entry name" value="Acyl-CoA N-acyltransferases (Nat)"/>
    <property type="match status" value="1"/>
</dbReference>
<keyword evidence="1" id="KW-0808">Transferase</keyword>
<dbReference type="PROSITE" id="PS51186">
    <property type="entry name" value="GNAT"/>
    <property type="match status" value="1"/>
</dbReference>
<proteinExistence type="predicted"/>
<evidence type="ECO:0000313" key="5">
    <source>
        <dbReference type="Proteomes" id="UP000194873"/>
    </source>
</evidence>
<reference evidence="4 5" key="1">
    <citation type="submission" date="2017-01" db="EMBL/GenBank/DDBJ databases">
        <title>A new Hymenobacter.</title>
        <authorList>
            <person name="Liang Y."/>
            <person name="Feng F."/>
        </authorList>
    </citation>
    <scope>NUCLEOTIDE SEQUENCE [LARGE SCALE GENOMIC DNA]</scope>
    <source>
        <strain evidence="4">MIMBbqt21</strain>
    </source>
</reference>
<dbReference type="GO" id="GO:0016747">
    <property type="term" value="F:acyltransferase activity, transferring groups other than amino-acyl groups"/>
    <property type="evidence" value="ECO:0007669"/>
    <property type="project" value="InterPro"/>
</dbReference>
<dbReference type="InterPro" id="IPR050832">
    <property type="entry name" value="Bact_Acetyltransf"/>
</dbReference>
<evidence type="ECO:0000256" key="1">
    <source>
        <dbReference type="ARBA" id="ARBA00022679"/>
    </source>
</evidence>
<dbReference type="RefSeq" id="WP_086596017.1">
    <property type="nucleotide sequence ID" value="NZ_MTSE01000014.1"/>
</dbReference>
<name>A0A243WAC7_9BACT</name>
<keyword evidence="5" id="KW-1185">Reference proteome</keyword>
<dbReference type="InterPro" id="IPR016181">
    <property type="entry name" value="Acyl_CoA_acyltransferase"/>
</dbReference>